<evidence type="ECO:0000313" key="2">
    <source>
        <dbReference type="EMBL" id="RAI74997.1"/>
    </source>
</evidence>
<dbReference type="Proteomes" id="UP000249016">
    <property type="component" value="Unassembled WGS sequence"/>
</dbReference>
<sequence>MKTLLLTLLLVSFGMNLQAQIRQIEYGWDTDKGHGLNTLVNVTSTGTDADVNLNVPMQGLANGYHLLFIRTRDAHSLWSHTYLRLVNVLTGSVPAKIVKIDYTYTQSGTLVGQYTYKLPNPATSVQLTVPGDISQLVANNTYTLSIWATDENGTRSQVYQQTFKYRAVDCKGLAITVQGANAICVGSNTVLTAAVSGGNPPHL</sequence>
<dbReference type="AlphaFoldDB" id="A0A327NIL4"/>
<comment type="caution">
    <text evidence="2">The sequence shown here is derived from an EMBL/GenBank/DDBJ whole genome shotgun (WGS) entry which is preliminary data.</text>
</comment>
<name>A0A327NIL4_9BACT</name>
<dbReference type="EMBL" id="QLII01000001">
    <property type="protein sequence ID" value="RAI74997.1"/>
    <property type="molecule type" value="Genomic_DNA"/>
</dbReference>
<feature type="chain" id="PRO_5016248877" evidence="1">
    <location>
        <begin position="20"/>
        <end position="203"/>
    </location>
</feature>
<proteinExistence type="predicted"/>
<reference evidence="2 3" key="1">
    <citation type="submission" date="2018-06" db="EMBL/GenBank/DDBJ databases">
        <title>Spirosoma sp. HMF3257 Genome sequencing and assembly.</title>
        <authorList>
            <person name="Kang H."/>
            <person name="Cha I."/>
            <person name="Kim H."/>
            <person name="Kang J."/>
            <person name="Joh K."/>
        </authorList>
    </citation>
    <scope>NUCLEOTIDE SEQUENCE [LARGE SCALE GENOMIC DNA]</scope>
    <source>
        <strain evidence="2 3">HMF3257</strain>
    </source>
</reference>
<protein>
    <submittedName>
        <fullName evidence="2">Uncharacterized protein</fullName>
    </submittedName>
</protein>
<feature type="signal peptide" evidence="1">
    <location>
        <begin position="1"/>
        <end position="19"/>
    </location>
</feature>
<accession>A0A327NIL4</accession>
<evidence type="ECO:0000313" key="3">
    <source>
        <dbReference type="Proteomes" id="UP000249016"/>
    </source>
</evidence>
<organism evidence="2 3">
    <name type="scientific">Spirosoma telluris</name>
    <dbReference type="NCBI Taxonomy" id="2183553"/>
    <lineage>
        <taxon>Bacteria</taxon>
        <taxon>Pseudomonadati</taxon>
        <taxon>Bacteroidota</taxon>
        <taxon>Cytophagia</taxon>
        <taxon>Cytophagales</taxon>
        <taxon>Cytophagaceae</taxon>
        <taxon>Spirosoma</taxon>
    </lineage>
</organism>
<keyword evidence="3" id="KW-1185">Reference proteome</keyword>
<evidence type="ECO:0000256" key="1">
    <source>
        <dbReference type="SAM" id="SignalP"/>
    </source>
</evidence>
<dbReference type="OrthoDB" id="1081439at2"/>
<gene>
    <name evidence="2" type="ORF">HMF3257_13545</name>
</gene>
<keyword evidence="1" id="KW-0732">Signal</keyword>
<dbReference type="RefSeq" id="WP_111342861.1">
    <property type="nucleotide sequence ID" value="NZ_QLII01000001.1"/>
</dbReference>